<sequence>MKASLATTRGHAPGTPSMQLSLSRRRFGLIIVGSTAMTLGLHYTAPSAHAAAAELIVGPAAVMNGKTVLRVATNSAGVDLLTSTGAFKMAPMGYTPGKIRLLSLSRGLGLRPLSEQPAVISTTTDASLTAAFAVFDGVTGNGDVEVLFPGLSLIESVPVATSSQAPFSLA</sequence>
<dbReference type="AlphaFoldDB" id="A0A1M4RXI0"/>
<evidence type="ECO:0000313" key="2">
    <source>
        <dbReference type="Proteomes" id="UP000184291"/>
    </source>
</evidence>
<dbReference type="STRING" id="1892869.ACGLYG10_0876"/>
<accession>A0A1M4RXI0</accession>
<protein>
    <submittedName>
        <fullName evidence="1">Uncharacterized protein</fullName>
    </submittedName>
</protein>
<dbReference type="Proteomes" id="UP000184291">
    <property type="component" value="Unassembled WGS sequence"/>
</dbReference>
<organism evidence="1 2">
    <name type="scientific">Actinomyces glycerinitolerans</name>
    <dbReference type="NCBI Taxonomy" id="1892869"/>
    <lineage>
        <taxon>Bacteria</taxon>
        <taxon>Bacillati</taxon>
        <taxon>Actinomycetota</taxon>
        <taxon>Actinomycetes</taxon>
        <taxon>Actinomycetales</taxon>
        <taxon>Actinomycetaceae</taxon>
        <taxon>Actinomyces</taxon>
    </lineage>
</organism>
<evidence type="ECO:0000313" key="1">
    <source>
        <dbReference type="EMBL" id="SHE24668.1"/>
    </source>
</evidence>
<dbReference type="EMBL" id="FQTT01000009">
    <property type="protein sequence ID" value="SHE24668.1"/>
    <property type="molecule type" value="Genomic_DNA"/>
</dbReference>
<name>A0A1M4RXI0_9ACTO</name>
<reference evidence="2" key="1">
    <citation type="submission" date="2016-09" db="EMBL/GenBank/DDBJ databases">
        <authorList>
            <person name="Strepis N."/>
        </authorList>
    </citation>
    <scope>NUCLEOTIDE SEQUENCE [LARGE SCALE GENOMIC DNA]</scope>
</reference>
<proteinExistence type="predicted"/>
<keyword evidence="2" id="KW-1185">Reference proteome</keyword>
<gene>
    <name evidence="1" type="ORF">ACGLYG10_0876</name>
</gene>